<dbReference type="EMBL" id="WNKS01000021">
    <property type="protein sequence ID" value="MTV32781.1"/>
    <property type="molecule type" value="Genomic_DNA"/>
</dbReference>
<dbReference type="OrthoDB" id="9769144at2"/>
<evidence type="ECO:0000313" key="3">
    <source>
        <dbReference type="EMBL" id="MTV32781.1"/>
    </source>
</evidence>
<keyword evidence="2" id="KW-1133">Transmembrane helix</keyword>
<evidence type="ECO:0000313" key="4">
    <source>
        <dbReference type="Proteomes" id="UP000439113"/>
    </source>
</evidence>
<dbReference type="PANTHER" id="PTHR37947:SF1">
    <property type="entry name" value="BLL2462 PROTEIN"/>
    <property type="match status" value="1"/>
</dbReference>
<sequence length="695" mass="74913">MSYGLSFAPLAPLWALALLAVAAVALTGLLIWRRRRGAVLRGLALAALLFALSGPSLVEEQREPLRDVVAVVLDRSASQNFENRAAQTENAKKALEASLQKLGNVDVKVIEAGDAPDGEGTRLFTALDNGLADLPAERLAGVFMITDGIVHDIPAAPRAKAPMHVLVTGHERERDRRLVLKEAPRYGLIGKDVIFTLQVEESNGPGEPVDVTVKRDGVFVTRVLAKPGRDVKIPVKLEHGGANVLEFDAAALPDELTNINNKAVASVEGVRDHLKVLLVSGEPNPGERAWRNLLKADANVDLVHFTILRPPEKIDGTPVRELALIAFPTAELFGQKINEFDLILFDRYSNMGLLPPIYFDNIVNYVRRGGAFAIVAGPNFSRGDGLFYTPIGRLSPARPTGQIFEAPFRPALSEVGGRHPVTRGLPGAAQKPPAWSEWFRQEQSEVLRGAAVLQGANDAPLLVLSREGKGRVALLLSDQLWLWARGFEGGGPYEELMRRTSHWLMKEPDLEEEVLRGRVAGGDLLIERQTLAAQAGPVHVIAPSGQESELKLEPAEPGLFKGKIARPELGLYRLSQGELSALVPVGPENPLEYRELVSTTEKLRTLAEATGGSSRRIGQAGADTVKIPRLVALSDSPSYAGADFVAIRRTGASVARGMSLTPLAVGLAGLLALLGLVVGAWAWEGRGRGRVLSKK</sequence>
<reference evidence="3 4" key="1">
    <citation type="submission" date="2019-11" db="EMBL/GenBank/DDBJ databases">
        <title>Whole-genome sequence of a Rhodoblastus acidophilus DSM 142.</title>
        <authorList>
            <person name="Kyndt J.A."/>
            <person name="Meyer T.E."/>
        </authorList>
    </citation>
    <scope>NUCLEOTIDE SEQUENCE [LARGE SCALE GENOMIC DNA]</scope>
    <source>
        <strain evidence="3 4">DSM 142</strain>
    </source>
</reference>
<dbReference type="InterPro" id="IPR029062">
    <property type="entry name" value="Class_I_gatase-like"/>
</dbReference>
<keyword evidence="2" id="KW-0472">Membrane</keyword>
<feature type="coiled-coil region" evidence="1">
    <location>
        <begin position="78"/>
        <end position="105"/>
    </location>
</feature>
<protein>
    <recommendedName>
        <fullName evidence="5">Glutamine amidotransferase domain-containing protein</fullName>
    </recommendedName>
</protein>
<name>A0A6N8DUE9_RHOAC</name>
<accession>A0A6N8DUE9</accession>
<dbReference type="AlphaFoldDB" id="A0A6N8DUE9"/>
<keyword evidence="1" id="KW-0175">Coiled coil</keyword>
<evidence type="ECO:0000256" key="2">
    <source>
        <dbReference type="SAM" id="Phobius"/>
    </source>
</evidence>
<dbReference type="PANTHER" id="PTHR37947">
    <property type="entry name" value="BLL2462 PROTEIN"/>
    <property type="match status" value="1"/>
</dbReference>
<evidence type="ECO:0008006" key="5">
    <source>
        <dbReference type="Google" id="ProtNLM"/>
    </source>
</evidence>
<dbReference type="Gene3D" id="3.40.50.880">
    <property type="match status" value="1"/>
</dbReference>
<comment type="caution">
    <text evidence="3">The sequence shown here is derived from an EMBL/GenBank/DDBJ whole genome shotgun (WGS) entry which is preliminary data.</text>
</comment>
<evidence type="ECO:0000256" key="1">
    <source>
        <dbReference type="SAM" id="Coils"/>
    </source>
</evidence>
<feature type="transmembrane region" description="Helical" evidence="2">
    <location>
        <begin position="39"/>
        <end position="58"/>
    </location>
</feature>
<keyword evidence="2" id="KW-0812">Transmembrane</keyword>
<dbReference type="RefSeq" id="WP_155447465.1">
    <property type="nucleotide sequence ID" value="NZ_JAOQNR010000019.1"/>
</dbReference>
<feature type="transmembrane region" description="Helical" evidence="2">
    <location>
        <begin position="663"/>
        <end position="683"/>
    </location>
</feature>
<proteinExistence type="predicted"/>
<dbReference type="SUPFAM" id="SSF52317">
    <property type="entry name" value="Class I glutamine amidotransferase-like"/>
    <property type="match status" value="1"/>
</dbReference>
<dbReference type="Proteomes" id="UP000439113">
    <property type="component" value="Unassembled WGS sequence"/>
</dbReference>
<organism evidence="3 4">
    <name type="scientific">Rhodoblastus acidophilus</name>
    <name type="common">Rhodopseudomonas acidophila</name>
    <dbReference type="NCBI Taxonomy" id="1074"/>
    <lineage>
        <taxon>Bacteria</taxon>
        <taxon>Pseudomonadati</taxon>
        <taxon>Pseudomonadota</taxon>
        <taxon>Alphaproteobacteria</taxon>
        <taxon>Hyphomicrobiales</taxon>
        <taxon>Rhodoblastaceae</taxon>
        <taxon>Rhodoblastus</taxon>
    </lineage>
</organism>
<feature type="transmembrane region" description="Helical" evidence="2">
    <location>
        <begin position="12"/>
        <end position="32"/>
    </location>
</feature>
<gene>
    <name evidence="3" type="ORF">GJ654_17500</name>
</gene>